<evidence type="ECO:0000313" key="8">
    <source>
        <dbReference type="EMBL" id="CAB9512036.1"/>
    </source>
</evidence>
<comment type="caution">
    <text evidence="8">The sequence shown here is derived from an EMBL/GenBank/DDBJ whole genome shotgun (WGS) entry which is preliminary data.</text>
</comment>
<dbReference type="Pfam" id="PF02099">
    <property type="entry name" value="Josephin"/>
    <property type="match status" value="1"/>
</dbReference>
<organism evidence="8 9">
    <name type="scientific">Seminavis robusta</name>
    <dbReference type="NCBI Taxonomy" id="568900"/>
    <lineage>
        <taxon>Eukaryota</taxon>
        <taxon>Sar</taxon>
        <taxon>Stramenopiles</taxon>
        <taxon>Ochrophyta</taxon>
        <taxon>Bacillariophyta</taxon>
        <taxon>Bacillariophyceae</taxon>
        <taxon>Bacillariophycidae</taxon>
        <taxon>Naviculales</taxon>
        <taxon>Naviculaceae</taxon>
        <taxon>Seminavis</taxon>
    </lineage>
</organism>
<evidence type="ECO:0000256" key="5">
    <source>
        <dbReference type="ARBA" id="ARBA00022801"/>
    </source>
</evidence>
<comment type="catalytic activity">
    <reaction evidence="1">
        <text>Thiol-dependent hydrolysis of ester, thioester, amide, peptide and isopeptide bonds formed by the C-terminal Gly of ubiquitin (a 76-residue protein attached to proteins as an intracellular targeting signal).</text>
        <dbReference type="EC" id="3.4.19.12"/>
    </reaction>
</comment>
<proteinExistence type="predicted"/>
<sequence>MYHERQRWAFCGVHAVNNLLQKQAYDKDTFDAVCDDLAPSSIMNPHRSMWGIGNYDANVLMVILEQKQGLDVQWHDARQEMTLAVLQEYFSSNTTTTTTSEPSAVAGIVVNLPSTSLWARYVTKGRHWFTLLWQPQQAQWINLDSNLKEPKVIGDMQACVDLLQEWRQQSCHILLVKTNNIPNETR</sequence>
<name>A0A9N8HFA8_9STRA</name>
<dbReference type="Gene3D" id="3.90.70.40">
    <property type="match status" value="1"/>
</dbReference>
<evidence type="ECO:0000256" key="6">
    <source>
        <dbReference type="PROSITE-ProRule" id="PRU00331"/>
    </source>
</evidence>
<evidence type="ECO:0000256" key="1">
    <source>
        <dbReference type="ARBA" id="ARBA00000707"/>
    </source>
</evidence>
<dbReference type="OrthoDB" id="422700at2759"/>
<reference evidence="8" key="1">
    <citation type="submission" date="2020-06" db="EMBL/GenBank/DDBJ databases">
        <authorList>
            <consortium name="Plant Systems Biology data submission"/>
        </authorList>
    </citation>
    <scope>NUCLEOTIDE SEQUENCE</scope>
    <source>
        <strain evidence="8">D6</strain>
    </source>
</reference>
<dbReference type="InterPro" id="IPR040053">
    <property type="entry name" value="JOSD1/2"/>
</dbReference>
<dbReference type="GO" id="GO:0004843">
    <property type="term" value="F:cysteine-type deubiquitinase activity"/>
    <property type="evidence" value="ECO:0007669"/>
    <property type="project" value="UniProtKB-EC"/>
</dbReference>
<feature type="active site" evidence="6">
    <location>
        <position position="127"/>
    </location>
</feature>
<dbReference type="GO" id="GO:0016579">
    <property type="term" value="P:protein deubiquitination"/>
    <property type="evidence" value="ECO:0007669"/>
    <property type="project" value="InterPro"/>
</dbReference>
<evidence type="ECO:0000256" key="3">
    <source>
        <dbReference type="ARBA" id="ARBA00022670"/>
    </source>
</evidence>
<protein>
    <recommendedName>
        <fullName evidence="2">ubiquitinyl hydrolase 1</fullName>
        <ecNumber evidence="2">3.4.19.12</ecNumber>
    </recommendedName>
</protein>
<dbReference type="Proteomes" id="UP001153069">
    <property type="component" value="Unassembled WGS sequence"/>
</dbReference>
<feature type="active site" evidence="6">
    <location>
        <position position="144"/>
    </location>
</feature>
<dbReference type="PROSITE" id="PS50957">
    <property type="entry name" value="JOSEPHIN"/>
    <property type="match status" value="1"/>
</dbReference>
<evidence type="ECO:0000256" key="2">
    <source>
        <dbReference type="ARBA" id="ARBA00012759"/>
    </source>
</evidence>
<dbReference type="SMART" id="SM01246">
    <property type="entry name" value="Josephin"/>
    <property type="match status" value="1"/>
</dbReference>
<evidence type="ECO:0000256" key="4">
    <source>
        <dbReference type="ARBA" id="ARBA00022786"/>
    </source>
</evidence>
<dbReference type="EC" id="3.4.19.12" evidence="2"/>
<dbReference type="PANTHER" id="PTHR13291:SF0">
    <property type="entry name" value="JOSEPHIN-LIKE PROTEIN"/>
    <property type="match status" value="1"/>
</dbReference>
<keyword evidence="3" id="KW-0645">Protease</keyword>
<evidence type="ECO:0000313" key="9">
    <source>
        <dbReference type="Proteomes" id="UP001153069"/>
    </source>
</evidence>
<keyword evidence="9" id="KW-1185">Reference proteome</keyword>
<keyword evidence="4" id="KW-0833">Ubl conjugation pathway</keyword>
<dbReference type="EMBL" id="CAICTM010000514">
    <property type="protein sequence ID" value="CAB9512036.1"/>
    <property type="molecule type" value="Genomic_DNA"/>
</dbReference>
<dbReference type="AlphaFoldDB" id="A0A9N8HFA8"/>
<evidence type="ECO:0000259" key="7">
    <source>
        <dbReference type="PROSITE" id="PS50957"/>
    </source>
</evidence>
<gene>
    <name evidence="8" type="ORF">SEMRO_515_G158250.1</name>
</gene>
<accession>A0A9N8HFA8</accession>
<feature type="domain" description="Josephin" evidence="7">
    <location>
        <begin position="1"/>
        <end position="186"/>
    </location>
</feature>
<feature type="active site" evidence="6">
    <location>
        <position position="11"/>
    </location>
</feature>
<dbReference type="PANTHER" id="PTHR13291">
    <property type="entry name" value="JOSEPHIN 1, 2"/>
    <property type="match status" value="1"/>
</dbReference>
<dbReference type="InterPro" id="IPR006155">
    <property type="entry name" value="Josephin"/>
</dbReference>
<keyword evidence="5 6" id="KW-0378">Hydrolase</keyword>
<dbReference type="GO" id="GO:0006508">
    <property type="term" value="P:proteolysis"/>
    <property type="evidence" value="ECO:0007669"/>
    <property type="project" value="UniProtKB-KW"/>
</dbReference>